<dbReference type="EMBL" id="CAEZYU010000004">
    <property type="protein sequence ID" value="CAB4728513.1"/>
    <property type="molecule type" value="Genomic_DNA"/>
</dbReference>
<dbReference type="InterPro" id="IPR021949">
    <property type="entry name" value="DUF3566_TM"/>
</dbReference>
<proteinExistence type="predicted"/>
<keyword evidence="1" id="KW-0472">Membrane</keyword>
<dbReference type="EMBL" id="CAEZSF010000038">
    <property type="protein sequence ID" value="CAB4533747.1"/>
    <property type="molecule type" value="Genomic_DNA"/>
</dbReference>
<evidence type="ECO:0000313" key="3">
    <source>
        <dbReference type="EMBL" id="CAB4533747.1"/>
    </source>
</evidence>
<dbReference type="Pfam" id="PF12089">
    <property type="entry name" value="DUF3566"/>
    <property type="match status" value="1"/>
</dbReference>
<name>A0A6J7G7I6_9ZZZZ</name>
<feature type="transmembrane region" description="Helical" evidence="1">
    <location>
        <begin position="51"/>
        <end position="74"/>
    </location>
</feature>
<gene>
    <name evidence="3" type="ORF">UFOPK1358_00581</name>
    <name evidence="4" type="ORF">UFOPK2766_00155</name>
    <name evidence="5" type="ORF">UFOPK3519_00947</name>
</gene>
<feature type="domain" description="DUF3566" evidence="2">
    <location>
        <begin position="34"/>
        <end position="142"/>
    </location>
</feature>
<evidence type="ECO:0000313" key="5">
    <source>
        <dbReference type="EMBL" id="CAB4903116.1"/>
    </source>
</evidence>
<dbReference type="AlphaFoldDB" id="A0A6J7G7I6"/>
<evidence type="ECO:0000259" key="2">
    <source>
        <dbReference type="Pfam" id="PF12089"/>
    </source>
</evidence>
<organism evidence="5">
    <name type="scientific">freshwater metagenome</name>
    <dbReference type="NCBI Taxonomy" id="449393"/>
    <lineage>
        <taxon>unclassified sequences</taxon>
        <taxon>metagenomes</taxon>
        <taxon>ecological metagenomes</taxon>
    </lineage>
</organism>
<protein>
    <submittedName>
        <fullName evidence="5">Unannotated protein</fullName>
    </submittedName>
</protein>
<sequence>MSDTSQAQREQSAAAEPEVVDRRLGYRRQRFEARKVRRLVRHVDPWSILKLSLLLALCLWLMLMIAAVILWTVASNAGTISSIENFVNSSLSLQDWSLDGEFIFRQFGLVSLLWCLGLAAAVVISTLVFNLISDIIGGVWISVIEEETARPVRESNQQ</sequence>
<evidence type="ECO:0000256" key="1">
    <source>
        <dbReference type="SAM" id="Phobius"/>
    </source>
</evidence>
<dbReference type="EMBL" id="CAFBMG010000064">
    <property type="protein sequence ID" value="CAB4903116.1"/>
    <property type="molecule type" value="Genomic_DNA"/>
</dbReference>
<reference evidence="5" key="1">
    <citation type="submission" date="2020-05" db="EMBL/GenBank/DDBJ databases">
        <authorList>
            <person name="Chiriac C."/>
            <person name="Salcher M."/>
            <person name="Ghai R."/>
            <person name="Kavagutti S V."/>
        </authorList>
    </citation>
    <scope>NUCLEOTIDE SEQUENCE</scope>
</reference>
<keyword evidence="1" id="KW-1133">Transmembrane helix</keyword>
<keyword evidence="1" id="KW-0812">Transmembrane</keyword>
<accession>A0A6J7G7I6</accession>
<evidence type="ECO:0000313" key="4">
    <source>
        <dbReference type="EMBL" id="CAB4728513.1"/>
    </source>
</evidence>
<feature type="transmembrane region" description="Helical" evidence="1">
    <location>
        <begin position="107"/>
        <end position="132"/>
    </location>
</feature>